<dbReference type="OrthoDB" id="191150at2759"/>
<dbReference type="GO" id="GO:0005886">
    <property type="term" value="C:plasma membrane"/>
    <property type="evidence" value="ECO:0007669"/>
    <property type="project" value="TreeGrafter"/>
</dbReference>
<evidence type="ECO:0000256" key="1">
    <source>
        <dbReference type="ARBA" id="ARBA00005350"/>
    </source>
</evidence>
<keyword evidence="5" id="KW-1185">Reference proteome</keyword>
<keyword evidence="2" id="KW-0564">Palmitate</keyword>
<evidence type="ECO:0000313" key="5">
    <source>
        <dbReference type="Proteomes" id="UP000507470"/>
    </source>
</evidence>
<comment type="function">
    <text evidence="2">May mediate accelerated ATP-independent bidirectional transbilayer migration of phospholipids upon binding calcium ions that results in a loss of phospholipid asymmetry in the plasma membrane.</text>
</comment>
<dbReference type="PANTHER" id="PTHR23248">
    <property type="entry name" value="PHOSPHOLIPID SCRAMBLASE-RELATED"/>
    <property type="match status" value="1"/>
</dbReference>
<dbReference type="InterPro" id="IPR005552">
    <property type="entry name" value="Scramblase"/>
</dbReference>
<name>A0A6J8CRR0_MYTCO</name>
<accession>A0A6J8CRR0</accession>
<protein>
    <recommendedName>
        <fullName evidence="2">Phospholipid scramblase</fullName>
    </recommendedName>
</protein>
<dbReference type="PANTHER" id="PTHR23248:SF63">
    <property type="entry name" value="PHOSPHOLIPID SCRAMBLASE"/>
    <property type="match status" value="1"/>
</dbReference>
<keyword evidence="2" id="KW-0449">Lipoprotein</keyword>
<dbReference type="EMBL" id="CACVKT020005897">
    <property type="protein sequence ID" value="CAC5398461.1"/>
    <property type="molecule type" value="Genomic_DNA"/>
</dbReference>
<gene>
    <name evidence="4" type="ORF">MCOR_32830</name>
</gene>
<proteinExistence type="inferred from homology"/>
<sequence>MSQQNKVNPVDGQPPAYGMQPGYGNQPGPPPGLANVQQQWAPAVQSMPGCPPGLEYLTTLDQVLIKQQIELLEAFTGWEQNNKYKIMNNQGQQVYFAAEDTDMCMRQCCGPQRSFVIHITDNMNQEVIRLSRDFKCCAGCCWCANAEACAHEVMIEAPVGQVVGYARQEYSSWSPNFTLRDAERNPILRIHGPCCVLNMPCCEDTFNVWSNDDTKEVGTICKQRGLQEFFVDANTFGATFPQDLDVKVKAAMLGAVFLIVSKPTFLTLCTSRNQEDNVNMTSCTLKNHQEGLQAIELLNTCVLQKKNIGTVQKHLSLYIFLR</sequence>
<dbReference type="GO" id="GO:0017128">
    <property type="term" value="F:phospholipid scramblase activity"/>
    <property type="evidence" value="ECO:0007669"/>
    <property type="project" value="InterPro"/>
</dbReference>
<keyword evidence="2" id="KW-0106">Calcium</keyword>
<organism evidence="4 5">
    <name type="scientific">Mytilus coruscus</name>
    <name type="common">Sea mussel</name>
    <dbReference type="NCBI Taxonomy" id="42192"/>
    <lineage>
        <taxon>Eukaryota</taxon>
        <taxon>Metazoa</taxon>
        <taxon>Spiralia</taxon>
        <taxon>Lophotrochozoa</taxon>
        <taxon>Mollusca</taxon>
        <taxon>Bivalvia</taxon>
        <taxon>Autobranchia</taxon>
        <taxon>Pteriomorphia</taxon>
        <taxon>Mytilida</taxon>
        <taxon>Mytiloidea</taxon>
        <taxon>Mytilidae</taxon>
        <taxon>Mytilinae</taxon>
        <taxon>Mytilus</taxon>
    </lineage>
</organism>
<evidence type="ECO:0000313" key="4">
    <source>
        <dbReference type="EMBL" id="CAC5398461.1"/>
    </source>
</evidence>
<dbReference type="Pfam" id="PF03803">
    <property type="entry name" value="Scramblase"/>
    <property type="match status" value="1"/>
</dbReference>
<feature type="region of interest" description="Disordered" evidence="3">
    <location>
        <begin position="1"/>
        <end position="35"/>
    </location>
</feature>
<evidence type="ECO:0000256" key="3">
    <source>
        <dbReference type="SAM" id="MobiDB-lite"/>
    </source>
</evidence>
<evidence type="ECO:0000256" key="2">
    <source>
        <dbReference type="RuleBase" id="RU363116"/>
    </source>
</evidence>
<dbReference type="Proteomes" id="UP000507470">
    <property type="component" value="Unassembled WGS sequence"/>
</dbReference>
<comment type="similarity">
    <text evidence="1 2">Belongs to the phospholipid scramblase family.</text>
</comment>
<feature type="compositionally biased region" description="Low complexity" evidence="3">
    <location>
        <begin position="17"/>
        <end position="26"/>
    </location>
</feature>
<comment type="cofactor">
    <cofactor evidence="2">
        <name>Ca(2+)</name>
        <dbReference type="ChEBI" id="CHEBI:29108"/>
    </cofactor>
</comment>
<dbReference type="AlphaFoldDB" id="A0A6J8CRR0"/>
<reference evidence="4 5" key="1">
    <citation type="submission" date="2020-06" db="EMBL/GenBank/DDBJ databases">
        <authorList>
            <person name="Li R."/>
            <person name="Bekaert M."/>
        </authorList>
    </citation>
    <scope>NUCLEOTIDE SEQUENCE [LARGE SCALE GENOMIC DNA]</scope>
    <source>
        <strain evidence="5">wild</strain>
    </source>
</reference>